<gene>
    <name evidence="2" type="ORF">EAH89_16235</name>
</gene>
<reference evidence="2 3" key="1">
    <citation type="journal article" date="2019" name="Environ. Microbiol.">
        <title>Species interactions and distinct microbial communities in high Arctic permafrost affected cryosols are associated with the CH4 and CO2 gas fluxes.</title>
        <authorList>
            <person name="Altshuler I."/>
            <person name="Hamel J."/>
            <person name="Turney S."/>
            <person name="Magnuson E."/>
            <person name="Levesque R."/>
            <person name="Greer C."/>
            <person name="Whyte L.G."/>
        </authorList>
    </citation>
    <scope>NUCLEOTIDE SEQUENCE [LARGE SCALE GENOMIC DNA]</scope>
    <source>
        <strain evidence="2 3">S9.3B</strain>
    </source>
</reference>
<feature type="compositionally biased region" description="Basic and acidic residues" evidence="1">
    <location>
        <begin position="1"/>
        <end position="10"/>
    </location>
</feature>
<protein>
    <submittedName>
        <fullName evidence="2">MipA/OmpV family protein</fullName>
    </submittedName>
</protein>
<name>A0A502FVQ9_9PROT</name>
<feature type="region of interest" description="Disordered" evidence="1">
    <location>
        <begin position="1"/>
        <end position="35"/>
    </location>
</feature>
<feature type="compositionally biased region" description="Gly residues" evidence="1">
    <location>
        <begin position="20"/>
        <end position="32"/>
    </location>
</feature>
<comment type="caution">
    <text evidence="2">The sequence shown here is derived from an EMBL/GenBank/DDBJ whole genome shotgun (WGS) entry which is preliminary data.</text>
</comment>
<dbReference type="Pfam" id="PF06629">
    <property type="entry name" value="MipA"/>
    <property type="match status" value="1"/>
</dbReference>
<dbReference type="Proteomes" id="UP000317078">
    <property type="component" value="Unassembled WGS sequence"/>
</dbReference>
<evidence type="ECO:0000256" key="1">
    <source>
        <dbReference type="SAM" id="MobiDB-lite"/>
    </source>
</evidence>
<dbReference type="InterPro" id="IPR010583">
    <property type="entry name" value="MipA"/>
</dbReference>
<proteinExistence type="predicted"/>
<evidence type="ECO:0000313" key="3">
    <source>
        <dbReference type="Proteomes" id="UP000317078"/>
    </source>
</evidence>
<evidence type="ECO:0000313" key="2">
    <source>
        <dbReference type="EMBL" id="TPG53565.1"/>
    </source>
</evidence>
<dbReference type="EMBL" id="RCZP01000016">
    <property type="protein sequence ID" value="TPG53565.1"/>
    <property type="molecule type" value="Genomic_DNA"/>
</dbReference>
<dbReference type="AlphaFoldDB" id="A0A502FVQ9"/>
<keyword evidence="3" id="KW-1185">Reference proteome</keyword>
<accession>A0A502FVQ9</accession>
<sequence>MAQHARDGDGARGAGDPAGRRGGAADAGGRGLGAARRGRIHKRGHALLGRHAAAERAAGGGAGGVRRALLLALLLAAPAAAQEVRLPALELPVLEAGIGGGGGWLPDYPAAEQNHVRGIGTPFVIYRGELLRADDQGLRGRLMRGDRLGLDLSFSGAFPASSRNNRAREGMPDLDWQGEVGPALRLTLWRDKAHPRRVNIELPVRAVFSSDLSSTHYRGVVVSPELAFEDRDAGRRIFGNLPFLREAMGLRAARFRAGVGPIFATERLHDLYYEVEPQYARPGRPAYRARAGYLGTRLQFSIRVPLTPALSFIGGGRVENFAGAANADSPLHRRDWNTTVAVGFAWSLYRSAATVASSADPFD</sequence>
<organism evidence="2 3">
    <name type="scientific">Muricoccus nepalensis</name>
    <dbReference type="NCBI Taxonomy" id="1854500"/>
    <lineage>
        <taxon>Bacteria</taxon>
        <taxon>Pseudomonadati</taxon>
        <taxon>Pseudomonadota</taxon>
        <taxon>Alphaproteobacteria</taxon>
        <taxon>Acetobacterales</taxon>
        <taxon>Roseomonadaceae</taxon>
        <taxon>Muricoccus</taxon>
    </lineage>
</organism>